<proteinExistence type="predicted"/>
<dbReference type="EMBL" id="BAAAQK010000019">
    <property type="protein sequence ID" value="GAA1864654.1"/>
    <property type="molecule type" value="Genomic_DNA"/>
</dbReference>
<comment type="caution">
    <text evidence="1">The sequence shown here is derived from an EMBL/GenBank/DDBJ whole genome shotgun (WGS) entry which is preliminary data.</text>
</comment>
<dbReference type="Proteomes" id="UP001500449">
    <property type="component" value="Unassembled WGS sequence"/>
</dbReference>
<sequence>MRAQGVEDGGIGTHATIIIERPQPASSALTRSCGGIGVSPGVSFTRPNDGVLVARSYLRPM</sequence>
<name>A0ABN2NE16_9PSEU</name>
<reference evidence="1 2" key="1">
    <citation type="journal article" date="2019" name="Int. J. Syst. Evol. Microbiol.">
        <title>The Global Catalogue of Microorganisms (GCM) 10K type strain sequencing project: providing services to taxonomists for standard genome sequencing and annotation.</title>
        <authorList>
            <consortium name="The Broad Institute Genomics Platform"/>
            <consortium name="The Broad Institute Genome Sequencing Center for Infectious Disease"/>
            <person name="Wu L."/>
            <person name="Ma J."/>
        </authorList>
    </citation>
    <scope>NUCLEOTIDE SEQUENCE [LARGE SCALE GENOMIC DNA]</scope>
    <source>
        <strain evidence="1 2">JCM 16009</strain>
    </source>
</reference>
<keyword evidence="2" id="KW-1185">Reference proteome</keyword>
<organism evidence="1 2">
    <name type="scientific">Pseudonocardia ailaonensis</name>
    <dbReference type="NCBI Taxonomy" id="367279"/>
    <lineage>
        <taxon>Bacteria</taxon>
        <taxon>Bacillati</taxon>
        <taxon>Actinomycetota</taxon>
        <taxon>Actinomycetes</taxon>
        <taxon>Pseudonocardiales</taxon>
        <taxon>Pseudonocardiaceae</taxon>
        <taxon>Pseudonocardia</taxon>
    </lineage>
</organism>
<evidence type="ECO:0000313" key="1">
    <source>
        <dbReference type="EMBL" id="GAA1864654.1"/>
    </source>
</evidence>
<protein>
    <submittedName>
        <fullName evidence="1">Uncharacterized protein</fullName>
    </submittedName>
</protein>
<gene>
    <name evidence="1" type="ORF">GCM10009836_51260</name>
</gene>
<evidence type="ECO:0000313" key="2">
    <source>
        <dbReference type="Proteomes" id="UP001500449"/>
    </source>
</evidence>
<accession>A0ABN2NE16</accession>